<accession>A0ABD3PMU3</accession>
<evidence type="ECO:0000313" key="7">
    <source>
        <dbReference type="EMBL" id="KAL3788924.1"/>
    </source>
</evidence>
<dbReference type="SUPFAM" id="SSF46689">
    <property type="entry name" value="Homeodomain-like"/>
    <property type="match status" value="3"/>
</dbReference>
<dbReference type="EMBL" id="JALLPJ020000545">
    <property type="protein sequence ID" value="KAL3788924.1"/>
    <property type="molecule type" value="Genomic_DNA"/>
</dbReference>
<proteinExistence type="predicted"/>
<dbReference type="SMART" id="SM00389">
    <property type="entry name" value="HOX"/>
    <property type="match status" value="3"/>
</dbReference>
<feature type="region of interest" description="Disordered" evidence="5">
    <location>
        <begin position="1"/>
        <end position="40"/>
    </location>
</feature>
<dbReference type="Gene3D" id="1.10.10.60">
    <property type="entry name" value="Homeodomain-like"/>
    <property type="match status" value="3"/>
</dbReference>
<feature type="DNA-binding region" description="Homeobox" evidence="4">
    <location>
        <begin position="322"/>
        <end position="372"/>
    </location>
</feature>
<dbReference type="PANTHER" id="PTHR11850">
    <property type="entry name" value="HOMEOBOX PROTEIN TRANSCRIPTION FACTORS"/>
    <property type="match status" value="1"/>
</dbReference>
<dbReference type="InterPro" id="IPR009057">
    <property type="entry name" value="Homeodomain-like_sf"/>
</dbReference>
<evidence type="ECO:0000256" key="2">
    <source>
        <dbReference type="ARBA" id="ARBA00023155"/>
    </source>
</evidence>
<name>A0ABD3PMU3_9STRA</name>
<evidence type="ECO:0000256" key="4">
    <source>
        <dbReference type="PROSITE-ProRule" id="PRU00108"/>
    </source>
</evidence>
<feature type="domain" description="Homeobox" evidence="6">
    <location>
        <begin position="320"/>
        <end position="371"/>
    </location>
</feature>
<evidence type="ECO:0000313" key="8">
    <source>
        <dbReference type="Proteomes" id="UP001530400"/>
    </source>
</evidence>
<comment type="caution">
    <text evidence="7">The sequence shown here is derived from an EMBL/GenBank/DDBJ whole genome shotgun (WGS) entry which is preliminary data.</text>
</comment>
<feature type="domain" description="Homeobox" evidence="6">
    <location>
        <begin position="206"/>
        <end position="269"/>
    </location>
</feature>
<feature type="DNA-binding region" description="Homeobox" evidence="4">
    <location>
        <begin position="149"/>
        <end position="211"/>
    </location>
</feature>
<evidence type="ECO:0000256" key="5">
    <source>
        <dbReference type="SAM" id="MobiDB-lite"/>
    </source>
</evidence>
<keyword evidence="8" id="KW-1185">Reference proteome</keyword>
<evidence type="ECO:0000259" key="6">
    <source>
        <dbReference type="PROSITE" id="PS50071"/>
    </source>
</evidence>
<evidence type="ECO:0000256" key="3">
    <source>
        <dbReference type="ARBA" id="ARBA00023242"/>
    </source>
</evidence>
<comment type="subcellular location">
    <subcellularLocation>
        <location evidence="4">Nucleus</location>
    </subcellularLocation>
</comment>
<dbReference type="InterPro" id="IPR050224">
    <property type="entry name" value="TALE_homeobox"/>
</dbReference>
<dbReference type="Pfam" id="PF05920">
    <property type="entry name" value="Homeobox_KN"/>
    <property type="match status" value="3"/>
</dbReference>
<dbReference type="GO" id="GO:0005634">
    <property type="term" value="C:nucleus"/>
    <property type="evidence" value="ECO:0007669"/>
    <property type="project" value="UniProtKB-SubCell"/>
</dbReference>
<feature type="DNA-binding region" description="Homeobox" evidence="4">
    <location>
        <begin position="208"/>
        <end position="270"/>
    </location>
</feature>
<keyword evidence="1 4" id="KW-0238">DNA-binding</keyword>
<dbReference type="GO" id="GO:0003677">
    <property type="term" value="F:DNA binding"/>
    <property type="evidence" value="ECO:0007669"/>
    <property type="project" value="UniProtKB-UniRule"/>
</dbReference>
<sequence>MPPGVTGKNESITTPERKQGTTTPERKQVKVNAGKHEGITSEKITVSDTAPAAAADAQKLSAEWLSRYNNSSNSRTSLEIAMCQVAKLISVGFIWEAEEEECKDANDAREVVSDEDAEDAKEGSQFPLKYSRIGNGMMNTSPIQFQKRGEGTNVKYYGAAVEVLKQWFDEHNDNPYTSKEEKKELMIQTGLSEKQVTNWFICERARRHDAAECSYSGEAVAYLHDWYEPHESHPFPTEEEKMEIAAATELNEAQIDVWLESERVRRGDAKKTHRLPLSSIKVLKDWLELTVAQVSGWLANERSKHWKATDKAPLFQTDKLPKEAVYYLKDAYASKPYPKKVERVSIAEATGLNDIQIKSWLVRRRRRDCSNKDGTTGKDDSNSNAV</sequence>
<feature type="domain" description="Homeobox" evidence="6">
    <location>
        <begin position="147"/>
        <end position="210"/>
    </location>
</feature>
<dbReference type="AlphaFoldDB" id="A0ABD3PMU3"/>
<organism evidence="7 8">
    <name type="scientific">Cyclotella atomus</name>
    <dbReference type="NCBI Taxonomy" id="382360"/>
    <lineage>
        <taxon>Eukaryota</taxon>
        <taxon>Sar</taxon>
        <taxon>Stramenopiles</taxon>
        <taxon>Ochrophyta</taxon>
        <taxon>Bacillariophyta</taxon>
        <taxon>Coscinodiscophyceae</taxon>
        <taxon>Thalassiosirophycidae</taxon>
        <taxon>Stephanodiscales</taxon>
        <taxon>Stephanodiscaceae</taxon>
        <taxon>Cyclotella</taxon>
    </lineage>
</organism>
<dbReference type="CDD" id="cd00086">
    <property type="entry name" value="homeodomain"/>
    <property type="match status" value="3"/>
</dbReference>
<feature type="compositionally biased region" description="Basic and acidic residues" evidence="5">
    <location>
        <begin position="15"/>
        <end position="40"/>
    </location>
</feature>
<evidence type="ECO:0000256" key="1">
    <source>
        <dbReference type="ARBA" id="ARBA00023125"/>
    </source>
</evidence>
<dbReference type="InterPro" id="IPR008422">
    <property type="entry name" value="KN_HD"/>
</dbReference>
<keyword evidence="2 4" id="KW-0371">Homeobox</keyword>
<dbReference type="Proteomes" id="UP001530400">
    <property type="component" value="Unassembled WGS sequence"/>
</dbReference>
<protein>
    <recommendedName>
        <fullName evidence="6">Homeobox domain-containing protein</fullName>
    </recommendedName>
</protein>
<dbReference type="PROSITE" id="PS50071">
    <property type="entry name" value="HOMEOBOX_2"/>
    <property type="match status" value="3"/>
</dbReference>
<dbReference type="InterPro" id="IPR001356">
    <property type="entry name" value="HD"/>
</dbReference>
<keyword evidence="3 4" id="KW-0539">Nucleus</keyword>
<gene>
    <name evidence="7" type="ORF">ACHAWO_006165</name>
</gene>
<reference evidence="7 8" key="1">
    <citation type="submission" date="2024-10" db="EMBL/GenBank/DDBJ databases">
        <title>Updated reference genomes for cyclostephanoid diatoms.</title>
        <authorList>
            <person name="Roberts W.R."/>
            <person name="Alverson A.J."/>
        </authorList>
    </citation>
    <scope>NUCLEOTIDE SEQUENCE [LARGE SCALE GENOMIC DNA]</scope>
    <source>
        <strain evidence="7 8">AJA010-31</strain>
    </source>
</reference>